<keyword evidence="3" id="KW-1185">Reference proteome</keyword>
<evidence type="ECO:0000313" key="2">
    <source>
        <dbReference type="EMBL" id="KAF2195452.1"/>
    </source>
</evidence>
<name>A0A6A6EWQ6_9PEZI</name>
<evidence type="ECO:0000313" key="3">
    <source>
        <dbReference type="Proteomes" id="UP000800200"/>
    </source>
</evidence>
<gene>
    <name evidence="2" type="ORF">K469DRAFT_757835</name>
</gene>
<protein>
    <submittedName>
        <fullName evidence="2">Uncharacterized protein</fullName>
    </submittedName>
</protein>
<accession>A0A6A6EWQ6</accession>
<sequence>MAAASHAFDRVGWSADDIVKFIEILTFAGRAYKDAVGATTKFQVDFLDSIISTVSYVQDYVERNPDGQYSRMSKLWKDPAVVQNTLRDFASDISKKQSAIMQPLETLGALVTLQSLERASGLKNEPFPAKQLQQVVDSFQSSPTFEQHGQAMRILDQCQHKARTLKASASESILQAFRTAEARTAQPEELLEILKAFQQNVDSLSRQQTGCSCLNHRSCYWKLLMEIRFLLDEHNGKSPVVGFNNQTTIYLDLKTNHEKDIKVFKVQSRGRLLTPLCGGKNSSKATPPQKEKETEEDADPSYLPCANQKEENRDFSHDNVQFGADADGSWERNSNMDVIDQMSAAMQTHGYHIWARKNHLISTTPAVQTSLDPIVKYGNSHYSSKKPTKSIKSNPDLIIKSLLTLLLTPGQNNSTA</sequence>
<dbReference type="OrthoDB" id="3045089at2759"/>
<dbReference type="EMBL" id="ML994610">
    <property type="protein sequence ID" value="KAF2195452.1"/>
    <property type="molecule type" value="Genomic_DNA"/>
</dbReference>
<dbReference type="Proteomes" id="UP000800200">
    <property type="component" value="Unassembled WGS sequence"/>
</dbReference>
<organism evidence="2 3">
    <name type="scientific">Zopfia rhizophila CBS 207.26</name>
    <dbReference type="NCBI Taxonomy" id="1314779"/>
    <lineage>
        <taxon>Eukaryota</taxon>
        <taxon>Fungi</taxon>
        <taxon>Dikarya</taxon>
        <taxon>Ascomycota</taxon>
        <taxon>Pezizomycotina</taxon>
        <taxon>Dothideomycetes</taxon>
        <taxon>Dothideomycetes incertae sedis</taxon>
        <taxon>Zopfiaceae</taxon>
        <taxon>Zopfia</taxon>
    </lineage>
</organism>
<feature type="region of interest" description="Disordered" evidence="1">
    <location>
        <begin position="275"/>
        <end position="306"/>
    </location>
</feature>
<proteinExistence type="predicted"/>
<evidence type="ECO:0000256" key="1">
    <source>
        <dbReference type="SAM" id="MobiDB-lite"/>
    </source>
</evidence>
<dbReference type="AlphaFoldDB" id="A0A6A6EWQ6"/>
<reference evidence="2" key="1">
    <citation type="journal article" date="2020" name="Stud. Mycol.">
        <title>101 Dothideomycetes genomes: a test case for predicting lifestyles and emergence of pathogens.</title>
        <authorList>
            <person name="Haridas S."/>
            <person name="Albert R."/>
            <person name="Binder M."/>
            <person name="Bloem J."/>
            <person name="Labutti K."/>
            <person name="Salamov A."/>
            <person name="Andreopoulos B."/>
            <person name="Baker S."/>
            <person name="Barry K."/>
            <person name="Bills G."/>
            <person name="Bluhm B."/>
            <person name="Cannon C."/>
            <person name="Castanera R."/>
            <person name="Culley D."/>
            <person name="Daum C."/>
            <person name="Ezra D."/>
            <person name="Gonzalez J."/>
            <person name="Henrissat B."/>
            <person name="Kuo A."/>
            <person name="Liang C."/>
            <person name="Lipzen A."/>
            <person name="Lutzoni F."/>
            <person name="Magnuson J."/>
            <person name="Mondo S."/>
            <person name="Nolan M."/>
            <person name="Ohm R."/>
            <person name="Pangilinan J."/>
            <person name="Park H.-J."/>
            <person name="Ramirez L."/>
            <person name="Alfaro M."/>
            <person name="Sun H."/>
            <person name="Tritt A."/>
            <person name="Yoshinaga Y."/>
            <person name="Zwiers L.-H."/>
            <person name="Turgeon B."/>
            <person name="Goodwin S."/>
            <person name="Spatafora J."/>
            <person name="Crous P."/>
            <person name="Grigoriev I."/>
        </authorList>
    </citation>
    <scope>NUCLEOTIDE SEQUENCE</scope>
    <source>
        <strain evidence="2">CBS 207.26</strain>
    </source>
</reference>